<dbReference type="AlphaFoldDB" id="B0D6X7"/>
<dbReference type="RefSeq" id="XP_001879903.1">
    <property type="nucleotide sequence ID" value="XM_001879868.1"/>
</dbReference>
<dbReference type="Proteomes" id="UP000001194">
    <property type="component" value="Unassembled WGS sequence"/>
</dbReference>
<dbReference type="GeneID" id="6075471"/>
<name>B0D6X7_LACBS</name>
<dbReference type="EMBL" id="DS547099">
    <property type="protein sequence ID" value="EDR09554.1"/>
    <property type="molecule type" value="Genomic_DNA"/>
</dbReference>
<organism evidence="2">
    <name type="scientific">Laccaria bicolor (strain S238N-H82 / ATCC MYA-4686)</name>
    <name type="common">Bicoloured deceiver</name>
    <name type="synonym">Laccaria laccata var. bicolor</name>
    <dbReference type="NCBI Taxonomy" id="486041"/>
    <lineage>
        <taxon>Eukaryota</taxon>
        <taxon>Fungi</taxon>
        <taxon>Dikarya</taxon>
        <taxon>Basidiomycota</taxon>
        <taxon>Agaricomycotina</taxon>
        <taxon>Agaricomycetes</taxon>
        <taxon>Agaricomycetidae</taxon>
        <taxon>Agaricales</taxon>
        <taxon>Agaricineae</taxon>
        <taxon>Hydnangiaceae</taxon>
        <taxon>Laccaria</taxon>
    </lineage>
</organism>
<dbReference type="KEGG" id="lbc:LACBIDRAFT_318728"/>
<dbReference type="STRING" id="486041.B0D6X7"/>
<reference evidence="1 2" key="1">
    <citation type="journal article" date="2008" name="Nature">
        <title>The genome of Laccaria bicolor provides insights into mycorrhizal symbiosis.</title>
        <authorList>
            <person name="Martin F."/>
            <person name="Aerts A."/>
            <person name="Ahren D."/>
            <person name="Brun A."/>
            <person name="Danchin E.G.J."/>
            <person name="Duchaussoy F."/>
            <person name="Gibon J."/>
            <person name="Kohler A."/>
            <person name="Lindquist E."/>
            <person name="Pereda V."/>
            <person name="Salamov A."/>
            <person name="Shapiro H.J."/>
            <person name="Wuyts J."/>
            <person name="Blaudez D."/>
            <person name="Buee M."/>
            <person name="Brokstein P."/>
            <person name="Canbaeck B."/>
            <person name="Cohen D."/>
            <person name="Courty P.E."/>
            <person name="Coutinho P.M."/>
            <person name="Delaruelle C."/>
            <person name="Detter J.C."/>
            <person name="Deveau A."/>
            <person name="DiFazio S."/>
            <person name="Duplessis S."/>
            <person name="Fraissinet-Tachet L."/>
            <person name="Lucic E."/>
            <person name="Frey-Klett P."/>
            <person name="Fourrey C."/>
            <person name="Feussner I."/>
            <person name="Gay G."/>
            <person name="Grimwood J."/>
            <person name="Hoegger P.J."/>
            <person name="Jain P."/>
            <person name="Kilaru S."/>
            <person name="Labbe J."/>
            <person name="Lin Y.C."/>
            <person name="Legue V."/>
            <person name="Le Tacon F."/>
            <person name="Marmeisse R."/>
            <person name="Melayah D."/>
            <person name="Montanini B."/>
            <person name="Muratet M."/>
            <person name="Nehls U."/>
            <person name="Niculita-Hirzel H."/>
            <person name="Oudot-Le Secq M.P."/>
            <person name="Peter M."/>
            <person name="Quesneville H."/>
            <person name="Rajashekar B."/>
            <person name="Reich M."/>
            <person name="Rouhier N."/>
            <person name="Schmutz J."/>
            <person name="Yin T."/>
            <person name="Chalot M."/>
            <person name="Henrissat B."/>
            <person name="Kuees U."/>
            <person name="Lucas S."/>
            <person name="Van de Peer Y."/>
            <person name="Podila G.K."/>
            <person name="Polle A."/>
            <person name="Pukkila P.J."/>
            <person name="Richardson P.M."/>
            <person name="Rouze P."/>
            <person name="Sanders I.R."/>
            <person name="Stajich J.E."/>
            <person name="Tunlid A."/>
            <person name="Tuskan G."/>
            <person name="Grigoriev I.V."/>
        </authorList>
    </citation>
    <scope>NUCLEOTIDE SEQUENCE [LARGE SCALE GENOMIC DNA]</scope>
    <source>
        <strain evidence="2">S238N-H82 / ATCC MYA-4686</strain>
    </source>
</reference>
<dbReference type="InterPro" id="IPR029052">
    <property type="entry name" value="Metallo-depent_PP-like"/>
</dbReference>
<evidence type="ECO:0000313" key="1">
    <source>
        <dbReference type="EMBL" id="EDR09554.1"/>
    </source>
</evidence>
<dbReference type="SUPFAM" id="SSF56300">
    <property type="entry name" value="Metallo-dependent phosphatases"/>
    <property type="match status" value="1"/>
</dbReference>
<accession>B0D6X7</accession>
<dbReference type="InParanoid" id="B0D6X7"/>
<dbReference type="HOGENOM" id="CLU_2085235_0_0_1"/>
<proteinExistence type="predicted"/>
<protein>
    <submittedName>
        <fullName evidence="1">Predicted protein</fullName>
    </submittedName>
</protein>
<evidence type="ECO:0000313" key="2">
    <source>
        <dbReference type="Proteomes" id="UP000001194"/>
    </source>
</evidence>
<dbReference type="OrthoDB" id="1930084at2759"/>
<sequence>MAAPPRSWQESSCESNSVTIGGDIHRQFWDLIELLRKGGSVPETSYGNLAGRGNYSVETVLVFQISITVSASLLKDVTCHDGTEFARRLSLSFKISKRLLSGVEPHSYSSPHGRPKS</sequence>
<dbReference type="Gene3D" id="3.60.21.10">
    <property type="match status" value="1"/>
</dbReference>
<keyword evidence="2" id="KW-1185">Reference proteome</keyword>
<gene>
    <name evidence="1" type="ORF">LACBIDRAFT_318728</name>
</gene>